<accession>A0ABW7XCL6</accession>
<dbReference type="PANTHER" id="PTHR30007">
    <property type="entry name" value="PHP DOMAIN PROTEIN"/>
    <property type="match status" value="1"/>
</dbReference>
<comment type="caution">
    <text evidence="3">The sequence shown here is derived from an EMBL/GenBank/DDBJ whole genome shotgun (WGS) entry which is preliminary data.</text>
</comment>
<evidence type="ECO:0000259" key="1">
    <source>
        <dbReference type="Pfam" id="PF01609"/>
    </source>
</evidence>
<keyword evidence="4" id="KW-1185">Reference proteome</keyword>
<feature type="domain" description="Transposase IS4-like" evidence="1">
    <location>
        <begin position="100"/>
        <end position="255"/>
    </location>
</feature>
<proteinExistence type="predicted"/>
<dbReference type="PANTHER" id="PTHR30007:SF1">
    <property type="entry name" value="BLR1914 PROTEIN"/>
    <property type="match status" value="1"/>
</dbReference>
<dbReference type="EMBL" id="JBIRYO010000084">
    <property type="protein sequence ID" value="MFI2478876.1"/>
    <property type="molecule type" value="Genomic_DNA"/>
</dbReference>
<evidence type="ECO:0000313" key="4">
    <source>
        <dbReference type="Proteomes" id="UP001611415"/>
    </source>
</evidence>
<evidence type="ECO:0000259" key="2">
    <source>
        <dbReference type="Pfam" id="PF13340"/>
    </source>
</evidence>
<evidence type="ECO:0000313" key="3">
    <source>
        <dbReference type="EMBL" id="MFI2478876.1"/>
    </source>
</evidence>
<name>A0ABW7XCL6_9NOCA</name>
<dbReference type="Pfam" id="PF01609">
    <property type="entry name" value="DDE_Tnp_1"/>
    <property type="match status" value="1"/>
</dbReference>
<dbReference type="InterPro" id="IPR002559">
    <property type="entry name" value="Transposase_11"/>
</dbReference>
<sequence length="265" mass="30102">MAAPWIVDDELWAVIEPLLPVKPAGTPDPAQHDPRLVFQGISFVLFTGIGWEDLPQELGFGSGMTCWRRVRDWQRARVFEAMHQAMLAHCNSAGLIDFDRVIADASHVRATKRGAATGPSPVDRAKTGSKHHILTCGNGLPLVVALSAANVNDHLMLPELLDRVRPLRGRTGRPRHRVKVLIADKGYDYPRVHDELRQRHITGYIPRRGTHDKVAGRWVVEQSLALLHQYRRLATRWERRTDIHQGFLDLAAALTCWRRLRNRTR</sequence>
<dbReference type="Proteomes" id="UP001611415">
    <property type="component" value="Unassembled WGS sequence"/>
</dbReference>
<dbReference type="NCBIfam" id="NF033580">
    <property type="entry name" value="transpos_IS5_3"/>
    <property type="match status" value="1"/>
</dbReference>
<dbReference type="RefSeq" id="WP_397096599.1">
    <property type="nucleotide sequence ID" value="NZ_JBIRYO010000084.1"/>
</dbReference>
<dbReference type="InterPro" id="IPR025161">
    <property type="entry name" value="IS402-like_dom"/>
</dbReference>
<dbReference type="Pfam" id="PF13340">
    <property type="entry name" value="DUF4096"/>
    <property type="match status" value="1"/>
</dbReference>
<reference evidence="3 4" key="1">
    <citation type="submission" date="2024-10" db="EMBL/GenBank/DDBJ databases">
        <title>The Natural Products Discovery Center: Release of the First 8490 Sequenced Strains for Exploring Actinobacteria Biosynthetic Diversity.</title>
        <authorList>
            <person name="Kalkreuter E."/>
            <person name="Kautsar S.A."/>
            <person name="Yang D."/>
            <person name="Bader C.D."/>
            <person name="Teijaro C.N."/>
            <person name="Fluegel L."/>
            <person name="Davis C.M."/>
            <person name="Simpson J.R."/>
            <person name="Lauterbach L."/>
            <person name="Steele A.D."/>
            <person name="Gui C."/>
            <person name="Meng S."/>
            <person name="Li G."/>
            <person name="Viehrig K."/>
            <person name="Ye F."/>
            <person name="Su P."/>
            <person name="Kiefer A.F."/>
            <person name="Nichols A."/>
            <person name="Cepeda A.J."/>
            <person name="Yan W."/>
            <person name="Fan B."/>
            <person name="Jiang Y."/>
            <person name="Adhikari A."/>
            <person name="Zheng C.-J."/>
            <person name="Schuster L."/>
            <person name="Cowan T.M."/>
            <person name="Smanski M.J."/>
            <person name="Chevrette M.G."/>
            <person name="De Carvalho L.P.S."/>
            <person name="Shen B."/>
        </authorList>
    </citation>
    <scope>NUCLEOTIDE SEQUENCE [LARGE SCALE GENOMIC DNA]</scope>
    <source>
        <strain evidence="3 4">NPDC019275</strain>
    </source>
</reference>
<gene>
    <name evidence="3" type="ORF">ACH49W_36625</name>
</gene>
<feature type="domain" description="Insertion element IS402-like" evidence="2">
    <location>
        <begin position="8"/>
        <end position="83"/>
    </location>
</feature>
<protein>
    <submittedName>
        <fullName evidence="3">IS5 family transposase</fullName>
    </submittedName>
</protein>
<organism evidence="3 4">
    <name type="scientific">Nocardia xishanensis</name>
    <dbReference type="NCBI Taxonomy" id="238964"/>
    <lineage>
        <taxon>Bacteria</taxon>
        <taxon>Bacillati</taxon>
        <taxon>Actinomycetota</taxon>
        <taxon>Actinomycetes</taxon>
        <taxon>Mycobacteriales</taxon>
        <taxon>Nocardiaceae</taxon>
        <taxon>Nocardia</taxon>
    </lineage>
</organism>